<keyword evidence="3" id="KW-1185">Reference proteome</keyword>
<sequence>FILLTPHTLQHSTMGIPDYKWEENSSESDYAPLITPEYSSTFDEQNGLESYGTIVPIRIPDDSTADDKFPKERRKTFLSFVLLFIAVEANVIMLSMVHERV</sequence>
<keyword evidence="1" id="KW-0812">Transmembrane</keyword>
<gene>
    <name evidence="2" type="ORF">PMAYCL1PPCAC_15599</name>
</gene>
<feature type="non-terminal residue" evidence="2">
    <location>
        <position position="1"/>
    </location>
</feature>
<feature type="non-terminal residue" evidence="2">
    <location>
        <position position="101"/>
    </location>
</feature>
<evidence type="ECO:0000256" key="1">
    <source>
        <dbReference type="SAM" id="Phobius"/>
    </source>
</evidence>
<accession>A0AAN5HYD4</accession>
<organism evidence="2 3">
    <name type="scientific">Pristionchus mayeri</name>
    <dbReference type="NCBI Taxonomy" id="1317129"/>
    <lineage>
        <taxon>Eukaryota</taxon>
        <taxon>Metazoa</taxon>
        <taxon>Ecdysozoa</taxon>
        <taxon>Nematoda</taxon>
        <taxon>Chromadorea</taxon>
        <taxon>Rhabditida</taxon>
        <taxon>Rhabditina</taxon>
        <taxon>Diplogasteromorpha</taxon>
        <taxon>Diplogasteroidea</taxon>
        <taxon>Neodiplogasteridae</taxon>
        <taxon>Pristionchus</taxon>
    </lineage>
</organism>
<proteinExistence type="predicted"/>
<dbReference type="Proteomes" id="UP001328107">
    <property type="component" value="Unassembled WGS sequence"/>
</dbReference>
<protein>
    <submittedName>
        <fullName evidence="2">Uncharacterized protein</fullName>
    </submittedName>
</protein>
<feature type="transmembrane region" description="Helical" evidence="1">
    <location>
        <begin position="77"/>
        <end position="97"/>
    </location>
</feature>
<dbReference type="EMBL" id="BTRK01000004">
    <property type="protein sequence ID" value="GMR45404.1"/>
    <property type="molecule type" value="Genomic_DNA"/>
</dbReference>
<keyword evidence="1" id="KW-0472">Membrane</keyword>
<evidence type="ECO:0000313" key="3">
    <source>
        <dbReference type="Proteomes" id="UP001328107"/>
    </source>
</evidence>
<keyword evidence="1" id="KW-1133">Transmembrane helix</keyword>
<reference evidence="3" key="1">
    <citation type="submission" date="2022-10" db="EMBL/GenBank/DDBJ databases">
        <title>Genome assembly of Pristionchus species.</title>
        <authorList>
            <person name="Yoshida K."/>
            <person name="Sommer R.J."/>
        </authorList>
    </citation>
    <scope>NUCLEOTIDE SEQUENCE [LARGE SCALE GENOMIC DNA]</scope>
    <source>
        <strain evidence="3">RS5460</strain>
    </source>
</reference>
<name>A0AAN5HYD4_9BILA</name>
<comment type="caution">
    <text evidence="2">The sequence shown here is derived from an EMBL/GenBank/DDBJ whole genome shotgun (WGS) entry which is preliminary data.</text>
</comment>
<evidence type="ECO:0000313" key="2">
    <source>
        <dbReference type="EMBL" id="GMR45404.1"/>
    </source>
</evidence>
<dbReference type="AlphaFoldDB" id="A0AAN5HYD4"/>